<evidence type="ECO:0000256" key="3">
    <source>
        <dbReference type="ARBA" id="ARBA00022490"/>
    </source>
</evidence>
<dbReference type="InterPro" id="IPR012842">
    <property type="entry name" value="T3SS_SctL/SctL2"/>
</dbReference>
<evidence type="ECO:0000256" key="2">
    <source>
        <dbReference type="ARBA" id="ARBA00022448"/>
    </source>
</evidence>
<sequence length="200" mass="22633">MMWQLRQLTCFTPPEPQQALLSREALAQQQQAQQIIMAAEQQAQMLLDDAHQQAQQILQQAQAESAALLEQEQTQFWQQAQTLFDDWHQQRETQQQQVVTLASQLLAQALAHCLAEVPPTERLQALLTQLMNRSPSETQATLYCAPCQQSPLAAWLSARPALRWQLTPDEQLERDALRLVTAQGELHISWQALCESLSGG</sequence>
<dbReference type="RefSeq" id="WP_249893283.1">
    <property type="nucleotide sequence ID" value="NZ_CP082904.1"/>
</dbReference>
<gene>
    <name evidence="7" type="primary">sctL</name>
    <name evidence="7" type="ORF">K6958_03070</name>
</gene>
<organism evidence="7 8">
    <name type="scientific">Mixta hanseatica</name>
    <dbReference type="NCBI Taxonomy" id="2872648"/>
    <lineage>
        <taxon>Bacteria</taxon>
        <taxon>Pseudomonadati</taxon>
        <taxon>Pseudomonadota</taxon>
        <taxon>Gammaproteobacteria</taxon>
        <taxon>Enterobacterales</taxon>
        <taxon>Erwiniaceae</taxon>
        <taxon>Mixta</taxon>
    </lineage>
</organism>
<dbReference type="EMBL" id="CP082904">
    <property type="protein sequence ID" value="UQY44692.1"/>
    <property type="molecule type" value="Genomic_DNA"/>
</dbReference>
<dbReference type="NCBIfam" id="TIGR02499">
    <property type="entry name" value="HrpE_YscL_not"/>
    <property type="match status" value="1"/>
</dbReference>
<comment type="subcellular location">
    <subcellularLocation>
        <location evidence="1">Cytoplasm</location>
    </subcellularLocation>
</comment>
<evidence type="ECO:0000256" key="1">
    <source>
        <dbReference type="ARBA" id="ARBA00004496"/>
    </source>
</evidence>
<keyword evidence="4" id="KW-0653">Protein transport</keyword>
<name>A0ABY4RCD7_9GAMM</name>
<keyword evidence="6" id="KW-0175">Coiled coil</keyword>
<protein>
    <submittedName>
        <fullName evidence="7">Type III secretion system stator protein SctL</fullName>
    </submittedName>
</protein>
<evidence type="ECO:0000256" key="5">
    <source>
        <dbReference type="ARBA" id="ARBA00024335"/>
    </source>
</evidence>
<reference evidence="7" key="1">
    <citation type="submission" date="2021-09" db="EMBL/GenBank/DDBJ databases">
        <title>First case of bloodstream infection caused by Mixta hanseatica sp. nov., a member of the Erwiniaceae family.</title>
        <authorList>
            <person name="Both A."/>
            <person name="Huang J."/>
            <person name="Wenzel P."/>
            <person name="Aepfelbacher M."/>
            <person name="Rohde H."/>
            <person name="Christner M."/>
            <person name="Hentschke M."/>
        </authorList>
    </citation>
    <scope>NUCLEOTIDE SEQUENCE</scope>
    <source>
        <strain evidence="7">X22927</strain>
    </source>
</reference>
<dbReference type="Gene3D" id="1.20.5.2950">
    <property type="match status" value="1"/>
</dbReference>
<dbReference type="Pfam" id="PF06188">
    <property type="entry name" value="HrpE"/>
    <property type="match status" value="1"/>
</dbReference>
<dbReference type="Proteomes" id="UP001056635">
    <property type="component" value="Chromosome"/>
</dbReference>
<dbReference type="InterPro" id="IPR009335">
    <property type="entry name" value="T3SS_HrpE/ATPase_suE"/>
</dbReference>
<comment type="similarity">
    <text evidence="5">Belongs to the SctL stator family.</text>
</comment>
<accession>A0ABY4RCD7</accession>
<keyword evidence="8" id="KW-1185">Reference proteome</keyword>
<evidence type="ECO:0000313" key="7">
    <source>
        <dbReference type="EMBL" id="UQY44692.1"/>
    </source>
</evidence>
<feature type="coiled-coil region" evidence="6">
    <location>
        <begin position="22"/>
        <end position="71"/>
    </location>
</feature>
<keyword evidence="3" id="KW-0963">Cytoplasm</keyword>
<evidence type="ECO:0000313" key="8">
    <source>
        <dbReference type="Proteomes" id="UP001056635"/>
    </source>
</evidence>
<keyword evidence="2" id="KW-0813">Transport</keyword>
<evidence type="ECO:0000256" key="4">
    <source>
        <dbReference type="ARBA" id="ARBA00022927"/>
    </source>
</evidence>
<proteinExistence type="inferred from homology"/>
<evidence type="ECO:0000256" key="6">
    <source>
        <dbReference type="SAM" id="Coils"/>
    </source>
</evidence>